<dbReference type="InterPro" id="IPR027273">
    <property type="entry name" value="Neocarzinostatin-like"/>
</dbReference>
<evidence type="ECO:0000256" key="6">
    <source>
        <dbReference type="SAM" id="MobiDB-lite"/>
    </source>
</evidence>
<keyword evidence="8" id="KW-0732">Signal</keyword>
<keyword evidence="7" id="KW-0472">Membrane</keyword>
<feature type="chain" id="PRO_5047107625" evidence="8">
    <location>
        <begin position="29"/>
        <end position="213"/>
    </location>
</feature>
<organism evidence="9 10">
    <name type="scientific">Actinomadura rugatobispora</name>
    <dbReference type="NCBI Taxonomy" id="1994"/>
    <lineage>
        <taxon>Bacteria</taxon>
        <taxon>Bacillati</taxon>
        <taxon>Actinomycetota</taxon>
        <taxon>Actinomycetes</taxon>
        <taxon>Streptosporangiales</taxon>
        <taxon>Thermomonosporaceae</taxon>
        <taxon>Actinomadura</taxon>
    </lineage>
</organism>
<evidence type="ECO:0000256" key="4">
    <source>
        <dbReference type="ARBA" id="ARBA00023125"/>
    </source>
</evidence>
<reference evidence="10" key="1">
    <citation type="journal article" date="2019" name="Int. J. Syst. Evol. Microbiol.">
        <title>The Global Catalogue of Microorganisms (GCM) 10K type strain sequencing project: providing services to taxonomists for standard genome sequencing and annotation.</title>
        <authorList>
            <consortium name="The Broad Institute Genomics Platform"/>
            <consortium name="The Broad Institute Genome Sequencing Center for Infectious Disease"/>
            <person name="Wu L."/>
            <person name="Ma J."/>
        </authorList>
    </citation>
    <scope>NUCLEOTIDE SEQUENCE [LARGE SCALE GENOMIC DNA]</scope>
    <source>
        <strain evidence="10">KCTC 42087</strain>
    </source>
</reference>
<protein>
    <submittedName>
        <fullName evidence="9">Neocarzinostatin apoprotein domain-containing protein</fullName>
    </submittedName>
</protein>
<dbReference type="Pfam" id="PF00960">
    <property type="entry name" value="Neocarzinostat"/>
    <property type="match status" value="1"/>
</dbReference>
<name>A0ABW1AC09_9ACTN</name>
<sequence length="213" mass="20346">MTAIRKRAGTVAALSGACLLALAQPALAAPKIDASKTTGLKAGDTITVTVTGLTPGETFVTLGLCEPKPKLPTDCAAQSTGAAIQGTSDSGGNFLTQAGAKEAKLKMVAKAGDVTCASKAGACVVAVTALGANMAANTAEIPLTFTGGGGGDGGGGDGTGGGDTGGGGGGDGGALPNTGSPDGLPTYALIASALIMASGAVLFIIPRRRRNES</sequence>
<evidence type="ECO:0000256" key="7">
    <source>
        <dbReference type="SAM" id="Phobius"/>
    </source>
</evidence>
<evidence type="ECO:0000256" key="3">
    <source>
        <dbReference type="ARBA" id="ARBA00023022"/>
    </source>
</evidence>
<dbReference type="EMBL" id="JBHSON010000067">
    <property type="protein sequence ID" value="MFC5751298.1"/>
    <property type="molecule type" value="Genomic_DNA"/>
</dbReference>
<dbReference type="RefSeq" id="WP_378287200.1">
    <property type="nucleotide sequence ID" value="NZ_JBHSON010000067.1"/>
</dbReference>
<gene>
    <name evidence="9" type="ORF">ACFPZN_37260</name>
</gene>
<comment type="similarity">
    <text evidence="1">Belongs to the neocarzinostatin family.</text>
</comment>
<feature type="transmembrane region" description="Helical" evidence="7">
    <location>
        <begin position="184"/>
        <end position="205"/>
    </location>
</feature>
<keyword evidence="4" id="KW-0238">DNA-binding</keyword>
<keyword evidence="7" id="KW-0812">Transmembrane</keyword>
<feature type="region of interest" description="Disordered" evidence="6">
    <location>
        <begin position="148"/>
        <end position="178"/>
    </location>
</feature>
<evidence type="ECO:0000313" key="10">
    <source>
        <dbReference type="Proteomes" id="UP001596074"/>
    </source>
</evidence>
<dbReference type="NCBIfam" id="TIGR01167">
    <property type="entry name" value="LPXTG_anchor"/>
    <property type="match status" value="1"/>
</dbReference>
<evidence type="ECO:0000256" key="1">
    <source>
        <dbReference type="ARBA" id="ARBA00010648"/>
    </source>
</evidence>
<keyword evidence="5" id="KW-1015">Disulfide bond</keyword>
<dbReference type="Gene3D" id="2.60.40.230">
    <property type="entry name" value="Neocarzinostatin-like"/>
    <property type="match status" value="1"/>
</dbReference>
<evidence type="ECO:0000256" key="5">
    <source>
        <dbReference type="ARBA" id="ARBA00023157"/>
    </source>
</evidence>
<keyword evidence="3" id="KW-0044">Antibiotic</keyword>
<dbReference type="SUPFAM" id="SSF49319">
    <property type="entry name" value="Actinoxanthin-like"/>
    <property type="match status" value="1"/>
</dbReference>
<keyword evidence="2" id="KW-0929">Antimicrobial</keyword>
<feature type="signal peptide" evidence="8">
    <location>
        <begin position="1"/>
        <end position="28"/>
    </location>
</feature>
<accession>A0ABW1AC09</accession>
<dbReference type="Proteomes" id="UP001596074">
    <property type="component" value="Unassembled WGS sequence"/>
</dbReference>
<evidence type="ECO:0000256" key="2">
    <source>
        <dbReference type="ARBA" id="ARBA00022529"/>
    </source>
</evidence>
<evidence type="ECO:0000313" key="9">
    <source>
        <dbReference type="EMBL" id="MFC5751298.1"/>
    </source>
</evidence>
<dbReference type="InterPro" id="IPR002186">
    <property type="entry name" value="Neocarzinostatin_fam"/>
</dbReference>
<keyword evidence="10" id="KW-1185">Reference proteome</keyword>
<evidence type="ECO:0000256" key="8">
    <source>
        <dbReference type="SAM" id="SignalP"/>
    </source>
</evidence>
<comment type="caution">
    <text evidence="9">The sequence shown here is derived from an EMBL/GenBank/DDBJ whole genome shotgun (WGS) entry which is preliminary data.</text>
</comment>
<dbReference type="PROSITE" id="PS51257">
    <property type="entry name" value="PROKAR_LIPOPROTEIN"/>
    <property type="match status" value="1"/>
</dbReference>
<proteinExistence type="inferred from homology"/>
<feature type="compositionally biased region" description="Gly residues" evidence="6">
    <location>
        <begin position="148"/>
        <end position="173"/>
    </location>
</feature>
<keyword evidence="7" id="KW-1133">Transmembrane helix</keyword>